<keyword evidence="2" id="KW-1185">Reference proteome</keyword>
<accession>A0A482VPS0</accession>
<organism evidence="1 2">
    <name type="scientific">Asbolus verrucosus</name>
    <name type="common">Desert ironclad beetle</name>
    <dbReference type="NCBI Taxonomy" id="1661398"/>
    <lineage>
        <taxon>Eukaryota</taxon>
        <taxon>Metazoa</taxon>
        <taxon>Ecdysozoa</taxon>
        <taxon>Arthropoda</taxon>
        <taxon>Hexapoda</taxon>
        <taxon>Insecta</taxon>
        <taxon>Pterygota</taxon>
        <taxon>Neoptera</taxon>
        <taxon>Endopterygota</taxon>
        <taxon>Coleoptera</taxon>
        <taxon>Polyphaga</taxon>
        <taxon>Cucujiformia</taxon>
        <taxon>Tenebrionidae</taxon>
        <taxon>Pimeliinae</taxon>
        <taxon>Asbolus</taxon>
    </lineage>
</organism>
<dbReference type="Proteomes" id="UP000292052">
    <property type="component" value="Unassembled WGS sequence"/>
</dbReference>
<dbReference type="GO" id="GO:0005868">
    <property type="term" value="C:cytoplasmic dynein complex"/>
    <property type="evidence" value="ECO:0007669"/>
    <property type="project" value="InterPro"/>
</dbReference>
<dbReference type="SUPFAM" id="SSF50978">
    <property type="entry name" value="WD40 repeat-like"/>
    <property type="match status" value="1"/>
</dbReference>
<evidence type="ECO:0000313" key="2">
    <source>
        <dbReference type="Proteomes" id="UP000292052"/>
    </source>
</evidence>
<dbReference type="OrthoDB" id="2162425at2759"/>
<dbReference type="InterPro" id="IPR015943">
    <property type="entry name" value="WD40/YVTN_repeat-like_dom_sf"/>
</dbReference>
<name>A0A482VPS0_ASBVE</name>
<dbReference type="PANTHER" id="PTHR16022">
    <property type="entry name" value="WD REPEAT DOMAIN 60"/>
    <property type="match status" value="1"/>
</dbReference>
<dbReference type="InterPro" id="IPR036322">
    <property type="entry name" value="WD40_repeat_dom_sf"/>
</dbReference>
<dbReference type="InterPro" id="IPR042505">
    <property type="entry name" value="DYNC2I1"/>
</dbReference>
<gene>
    <name evidence="1" type="ORF">BDFB_005702</name>
</gene>
<sequence>MLLVSFGEISCCIFSLDCPSLIFGGLNNGTIVIWDTKENLTCHKNVGNESTNILMRSPTYTTEIHQGHCCKILCSLDEDGEVIVWSVIFKGSSRGRIVENQGLAHWGAVIITINTRISLKKLYPEIDDFKCTDLALSQFDSSHLYISTSYGIIVHCLATGGRTSVKKFLPETQSQANCLEMCPFSPQYILAGFDNGNINFYSRVIERPLMVLSNKDTIEEKCKIQKIQWSYNRPLLFYTKDISNTIHIWNLKVSDMFPIYSVPFKDNIVCMKLSPVIKSNDDVPEKTYMMIATDKGSVYVHLLDDEHGQQSLQEFEEDKKKFLNYINRYV</sequence>
<reference evidence="1 2" key="1">
    <citation type="submission" date="2017-03" db="EMBL/GenBank/DDBJ databases">
        <title>Genome of the blue death feigning beetle - Asbolus verrucosus.</title>
        <authorList>
            <person name="Rider S.D."/>
        </authorList>
    </citation>
    <scope>NUCLEOTIDE SEQUENCE [LARGE SCALE GENOMIC DNA]</scope>
    <source>
        <strain evidence="1">Butters</strain>
        <tissue evidence="1">Head and leg muscle</tissue>
    </source>
</reference>
<dbReference type="Gene3D" id="2.130.10.10">
    <property type="entry name" value="YVTN repeat-like/Quinoprotein amine dehydrogenase"/>
    <property type="match status" value="2"/>
</dbReference>
<protein>
    <submittedName>
        <fullName evidence="1">Uncharacterized protein</fullName>
    </submittedName>
</protein>
<dbReference type="EMBL" id="QDEB01077310">
    <property type="protein sequence ID" value="RZC34716.1"/>
    <property type="molecule type" value="Genomic_DNA"/>
</dbReference>
<dbReference type="STRING" id="1661398.A0A482VPS0"/>
<dbReference type="PANTHER" id="PTHR16022:SF0">
    <property type="entry name" value="CYTOPLASMIC DYNEIN 2 INTERMEDIATE CHAIN 1"/>
    <property type="match status" value="1"/>
</dbReference>
<proteinExistence type="predicted"/>
<dbReference type="AlphaFoldDB" id="A0A482VPS0"/>
<dbReference type="GO" id="GO:0045503">
    <property type="term" value="F:dynein light chain binding"/>
    <property type="evidence" value="ECO:0007669"/>
    <property type="project" value="InterPro"/>
</dbReference>
<dbReference type="GO" id="GO:0042073">
    <property type="term" value="P:intraciliary transport"/>
    <property type="evidence" value="ECO:0007669"/>
    <property type="project" value="InterPro"/>
</dbReference>
<dbReference type="GO" id="GO:0045504">
    <property type="term" value="F:dynein heavy chain binding"/>
    <property type="evidence" value="ECO:0007669"/>
    <property type="project" value="InterPro"/>
</dbReference>
<evidence type="ECO:0000313" key="1">
    <source>
        <dbReference type="EMBL" id="RZC34716.1"/>
    </source>
</evidence>
<dbReference type="GO" id="GO:0005929">
    <property type="term" value="C:cilium"/>
    <property type="evidence" value="ECO:0007669"/>
    <property type="project" value="GOC"/>
</dbReference>
<comment type="caution">
    <text evidence="1">The sequence shown here is derived from an EMBL/GenBank/DDBJ whole genome shotgun (WGS) entry which is preliminary data.</text>
</comment>